<keyword evidence="3" id="KW-1185">Reference proteome</keyword>
<dbReference type="InterPro" id="IPR014710">
    <property type="entry name" value="RmlC-like_jellyroll"/>
</dbReference>
<dbReference type="EMBL" id="BAAAZC010000006">
    <property type="protein sequence ID" value="GAA3961446.1"/>
    <property type="molecule type" value="Genomic_DNA"/>
</dbReference>
<dbReference type="CDD" id="cd00038">
    <property type="entry name" value="CAP_ED"/>
    <property type="match status" value="1"/>
</dbReference>
<proteinExistence type="predicted"/>
<protein>
    <submittedName>
        <fullName evidence="2">Cyclic nucleotide-binding domain-containing protein</fullName>
    </submittedName>
</protein>
<evidence type="ECO:0000259" key="1">
    <source>
        <dbReference type="Pfam" id="PF00027"/>
    </source>
</evidence>
<evidence type="ECO:0000313" key="2">
    <source>
        <dbReference type="EMBL" id="GAA3961446.1"/>
    </source>
</evidence>
<name>A0ABP7PAV9_9SPHI</name>
<dbReference type="InterPro" id="IPR000595">
    <property type="entry name" value="cNMP-bd_dom"/>
</dbReference>
<dbReference type="Gene3D" id="2.60.120.10">
    <property type="entry name" value="Jelly Rolls"/>
    <property type="match status" value="1"/>
</dbReference>
<dbReference type="Pfam" id="PF00027">
    <property type="entry name" value="cNMP_binding"/>
    <property type="match status" value="1"/>
</dbReference>
<dbReference type="Proteomes" id="UP001500742">
    <property type="component" value="Unassembled WGS sequence"/>
</dbReference>
<accession>A0ABP7PAV9</accession>
<organism evidence="2 3">
    <name type="scientific">Mucilaginibacter dorajii</name>
    <dbReference type="NCBI Taxonomy" id="692994"/>
    <lineage>
        <taxon>Bacteria</taxon>
        <taxon>Pseudomonadati</taxon>
        <taxon>Bacteroidota</taxon>
        <taxon>Sphingobacteriia</taxon>
        <taxon>Sphingobacteriales</taxon>
        <taxon>Sphingobacteriaceae</taxon>
        <taxon>Mucilaginibacter</taxon>
    </lineage>
</organism>
<comment type="caution">
    <text evidence="2">The sequence shown here is derived from an EMBL/GenBank/DDBJ whole genome shotgun (WGS) entry which is preliminary data.</text>
</comment>
<reference evidence="3" key="1">
    <citation type="journal article" date="2019" name="Int. J. Syst. Evol. Microbiol.">
        <title>The Global Catalogue of Microorganisms (GCM) 10K type strain sequencing project: providing services to taxonomists for standard genome sequencing and annotation.</title>
        <authorList>
            <consortium name="The Broad Institute Genomics Platform"/>
            <consortium name="The Broad Institute Genome Sequencing Center for Infectious Disease"/>
            <person name="Wu L."/>
            <person name="Ma J."/>
        </authorList>
    </citation>
    <scope>NUCLEOTIDE SEQUENCE [LARGE SCALE GENOMIC DNA]</scope>
    <source>
        <strain evidence="3">JCM 16601</strain>
    </source>
</reference>
<feature type="domain" description="Cyclic nucleotide-binding" evidence="1">
    <location>
        <begin position="39"/>
        <end position="121"/>
    </location>
</feature>
<evidence type="ECO:0000313" key="3">
    <source>
        <dbReference type="Proteomes" id="UP001500742"/>
    </source>
</evidence>
<dbReference type="InterPro" id="IPR018490">
    <property type="entry name" value="cNMP-bd_dom_sf"/>
</dbReference>
<sequence length="198" mass="23225">MLPINNPIVVQHLLKDQIDAISPISDEEFAYILSHFVVKKLKKHAFLVQQGDHVKYDYFVMKGCLKAYVADEDTGKEFIYQFAVEDWWVTDREAYFKKSAATINVDCLEDCEVLGITLENREKLGAEMWKYEHFLSVKANWGYNSLQKRLQMMIMGNAKKRYESFIQQYPHLYNRIPKSFIASYLGVSRETLSRLYAL</sequence>
<gene>
    <name evidence="2" type="ORF">GCM10022210_06630</name>
</gene>
<dbReference type="SUPFAM" id="SSF51206">
    <property type="entry name" value="cAMP-binding domain-like"/>
    <property type="match status" value="1"/>
</dbReference>